<dbReference type="GO" id="GO:0017004">
    <property type="term" value="P:cytochrome complex assembly"/>
    <property type="evidence" value="ECO:0007669"/>
    <property type="project" value="InterPro"/>
</dbReference>
<dbReference type="InterPro" id="IPR003544">
    <property type="entry name" value="Cyt_c_biogenesis_CcmB"/>
</dbReference>
<dbReference type="EMBL" id="UINC01008863">
    <property type="protein sequence ID" value="SVA39838.1"/>
    <property type="molecule type" value="Genomic_DNA"/>
</dbReference>
<dbReference type="Pfam" id="PF03379">
    <property type="entry name" value="CcmB"/>
    <property type="match status" value="1"/>
</dbReference>
<feature type="transmembrane region" description="Helical" evidence="6">
    <location>
        <begin position="43"/>
        <end position="63"/>
    </location>
</feature>
<comment type="subcellular location">
    <subcellularLocation>
        <location evidence="1">Membrane</location>
        <topology evidence="1">Multi-pass membrane protein</topology>
    </subcellularLocation>
</comment>
<feature type="transmembrane region" description="Helical" evidence="6">
    <location>
        <begin position="75"/>
        <end position="97"/>
    </location>
</feature>
<accession>A0A381VJ64</accession>
<dbReference type="GO" id="GO:0016020">
    <property type="term" value="C:membrane"/>
    <property type="evidence" value="ECO:0007669"/>
    <property type="project" value="UniProtKB-SubCell"/>
</dbReference>
<evidence type="ECO:0000256" key="6">
    <source>
        <dbReference type="SAM" id="Phobius"/>
    </source>
</evidence>
<protein>
    <submittedName>
        <fullName evidence="7">Uncharacterized protein</fullName>
    </submittedName>
</protein>
<proteinExistence type="inferred from homology"/>
<dbReference type="AlphaFoldDB" id="A0A381VJ64"/>
<evidence type="ECO:0000256" key="2">
    <source>
        <dbReference type="ARBA" id="ARBA00010544"/>
    </source>
</evidence>
<comment type="similarity">
    <text evidence="2">Belongs to the CcmB/CycW/HelB family.</text>
</comment>
<dbReference type="GO" id="GO:0015232">
    <property type="term" value="F:heme transmembrane transporter activity"/>
    <property type="evidence" value="ECO:0007669"/>
    <property type="project" value="InterPro"/>
</dbReference>
<evidence type="ECO:0000256" key="3">
    <source>
        <dbReference type="ARBA" id="ARBA00022692"/>
    </source>
</evidence>
<dbReference type="PRINTS" id="PR01414">
    <property type="entry name" value="CCMBBIOGNSIS"/>
</dbReference>
<evidence type="ECO:0000256" key="4">
    <source>
        <dbReference type="ARBA" id="ARBA00022989"/>
    </source>
</evidence>
<evidence type="ECO:0000256" key="1">
    <source>
        <dbReference type="ARBA" id="ARBA00004141"/>
    </source>
</evidence>
<organism evidence="7">
    <name type="scientific">marine metagenome</name>
    <dbReference type="NCBI Taxonomy" id="408172"/>
    <lineage>
        <taxon>unclassified sequences</taxon>
        <taxon>metagenomes</taxon>
        <taxon>ecological metagenomes</taxon>
    </lineage>
</organism>
<reference evidence="7" key="1">
    <citation type="submission" date="2018-05" db="EMBL/GenBank/DDBJ databases">
        <authorList>
            <person name="Lanie J.A."/>
            <person name="Ng W.-L."/>
            <person name="Kazmierczak K.M."/>
            <person name="Andrzejewski T.M."/>
            <person name="Davidsen T.M."/>
            <person name="Wayne K.J."/>
            <person name="Tettelin H."/>
            <person name="Glass J.I."/>
            <person name="Rusch D."/>
            <person name="Podicherti R."/>
            <person name="Tsui H.-C.T."/>
            <person name="Winkler M.E."/>
        </authorList>
    </citation>
    <scope>NUCLEOTIDE SEQUENCE</scope>
</reference>
<evidence type="ECO:0000313" key="7">
    <source>
        <dbReference type="EMBL" id="SVA39838.1"/>
    </source>
</evidence>
<evidence type="ECO:0000256" key="5">
    <source>
        <dbReference type="ARBA" id="ARBA00023136"/>
    </source>
</evidence>
<sequence length="137" mass="14775">MSGLSFELIVLIKLIALWFFFQLPFIIVIPIACLILGIGTEDIYLILITFFLGSPVLTSLASISGSMNLLNNKNFAIGSVVIMVLSIPLIIFSTGVINAPPELIKPQLSILGGILLFFLALTPWVSAGCIKIALKNN</sequence>
<keyword evidence="4 6" id="KW-1133">Transmembrane helix</keyword>
<name>A0A381VJ64_9ZZZZ</name>
<gene>
    <name evidence="7" type="ORF">METZ01_LOCUS92692</name>
</gene>
<keyword evidence="3 6" id="KW-0812">Transmembrane</keyword>
<keyword evidence="5 6" id="KW-0472">Membrane</keyword>
<feature type="transmembrane region" description="Helical" evidence="6">
    <location>
        <begin position="12"/>
        <end position="37"/>
    </location>
</feature>
<feature type="transmembrane region" description="Helical" evidence="6">
    <location>
        <begin position="109"/>
        <end position="134"/>
    </location>
</feature>